<sequence>VFDRSCFPLSFSCCYSNFTERLILGVSETHLLPRHPPPPESDHKKRQIIDTGVGSYPREIPFLGLFSSISLTWDLWVIKGVVSGGSVLHVCSILSLSTSGQNTKLVYCLDLFTPHPGTYTGLRILDNL</sequence>
<proteinExistence type="predicted"/>
<feature type="non-terminal residue" evidence="1">
    <location>
        <position position="128"/>
    </location>
</feature>
<name>G7NRD6_MACMU</name>
<dbReference type="Proteomes" id="UP000013456">
    <property type="component" value="Chromosome X"/>
</dbReference>
<evidence type="ECO:0000313" key="1">
    <source>
        <dbReference type="EMBL" id="EHH31065.1"/>
    </source>
</evidence>
<organism evidence="1">
    <name type="scientific">Macaca mulatta</name>
    <name type="common">Rhesus macaque</name>
    <dbReference type="NCBI Taxonomy" id="9544"/>
    <lineage>
        <taxon>Eukaryota</taxon>
        <taxon>Metazoa</taxon>
        <taxon>Chordata</taxon>
        <taxon>Craniata</taxon>
        <taxon>Vertebrata</taxon>
        <taxon>Euteleostomi</taxon>
        <taxon>Mammalia</taxon>
        <taxon>Eutheria</taxon>
        <taxon>Euarchontoglires</taxon>
        <taxon>Primates</taxon>
        <taxon>Haplorrhini</taxon>
        <taxon>Catarrhini</taxon>
        <taxon>Cercopithecidae</taxon>
        <taxon>Cercopithecinae</taxon>
        <taxon>Macaca</taxon>
    </lineage>
</organism>
<protein>
    <submittedName>
        <fullName evidence="1">Uncharacterized protein</fullName>
    </submittedName>
</protein>
<feature type="non-terminal residue" evidence="1">
    <location>
        <position position="1"/>
    </location>
</feature>
<accession>G7NRD6</accession>
<dbReference type="EMBL" id="CM001273">
    <property type="protein sequence ID" value="EHH31065.1"/>
    <property type="molecule type" value="Genomic_DNA"/>
</dbReference>
<gene>
    <name evidence="1" type="ORF">EGK_20914</name>
</gene>
<dbReference type="AlphaFoldDB" id="G7NRD6"/>
<reference evidence="1" key="1">
    <citation type="journal article" date="2011" name="Nat. Biotechnol.">
        <title>Genome sequencing and comparison of two nonhuman primate animal models, the cynomolgus and Chinese rhesus macaques.</title>
        <authorList>
            <person name="Yan G."/>
            <person name="Zhang G."/>
            <person name="Fang X."/>
            <person name="Zhang Y."/>
            <person name="Li C."/>
            <person name="Ling F."/>
            <person name="Cooper D.N."/>
            <person name="Li Q."/>
            <person name="Li Y."/>
            <person name="van Gool A.J."/>
            <person name="Du H."/>
            <person name="Chen J."/>
            <person name="Chen R."/>
            <person name="Zhang P."/>
            <person name="Huang Z."/>
            <person name="Thompson J.R."/>
            <person name="Meng Y."/>
            <person name="Bai Y."/>
            <person name="Wang J."/>
            <person name="Zhuo M."/>
            <person name="Wang T."/>
            <person name="Huang Y."/>
            <person name="Wei L."/>
            <person name="Li J."/>
            <person name="Wang Z."/>
            <person name="Hu H."/>
            <person name="Yang P."/>
            <person name="Le L."/>
            <person name="Stenson P.D."/>
            <person name="Li B."/>
            <person name="Liu X."/>
            <person name="Ball E.V."/>
            <person name="An N."/>
            <person name="Huang Q."/>
            <person name="Zhang Y."/>
            <person name="Fan W."/>
            <person name="Zhang X."/>
            <person name="Li Y."/>
            <person name="Wang W."/>
            <person name="Katze M.G."/>
            <person name="Su B."/>
            <person name="Nielsen R."/>
            <person name="Yang H."/>
            <person name="Wang J."/>
            <person name="Wang X."/>
            <person name="Wang J."/>
        </authorList>
    </citation>
    <scope>NUCLEOTIDE SEQUENCE [LARGE SCALE GENOMIC DNA]</scope>
    <source>
        <strain evidence="1">CR-5</strain>
    </source>
</reference>